<reference evidence="8" key="1">
    <citation type="submission" date="2016-04" db="EMBL/GenBank/DDBJ databases">
        <authorList>
            <person name="Evans L.H."/>
            <person name="Alamgir A."/>
            <person name="Owens N."/>
            <person name="Weber N.D."/>
            <person name="Virtaneva K."/>
            <person name="Barbian K."/>
            <person name="Babar A."/>
            <person name="Rosenke K."/>
        </authorList>
    </citation>
    <scope>NUCLEOTIDE SEQUENCE</scope>
    <source>
        <strain evidence="8">86</strain>
    </source>
</reference>
<evidence type="ECO:0000256" key="2">
    <source>
        <dbReference type="ARBA" id="ARBA00001946"/>
    </source>
</evidence>
<dbReference type="InterPro" id="IPR015797">
    <property type="entry name" value="NUDIX_hydrolase-like_dom_sf"/>
</dbReference>
<gene>
    <name evidence="8" type="ORF">KL86APRO_11791</name>
</gene>
<dbReference type="AlphaFoldDB" id="A0A212JWW2"/>
<evidence type="ECO:0000256" key="3">
    <source>
        <dbReference type="ARBA" id="ARBA00022723"/>
    </source>
</evidence>
<dbReference type="PANTHER" id="PTHR12992:SF11">
    <property type="entry name" value="MITOCHONDRIAL COENZYME A DIPHOSPHATASE NUDT8"/>
    <property type="match status" value="1"/>
</dbReference>
<dbReference type="NCBIfam" id="NF007980">
    <property type="entry name" value="PRK10707.1"/>
    <property type="match status" value="1"/>
</dbReference>
<dbReference type="InterPro" id="IPR000086">
    <property type="entry name" value="NUDIX_hydrolase_dom"/>
</dbReference>
<keyword evidence="5" id="KW-0460">Magnesium</keyword>
<proteinExistence type="predicted"/>
<evidence type="ECO:0000313" key="8">
    <source>
        <dbReference type="EMBL" id="SBW03964.1"/>
    </source>
</evidence>
<comment type="cofactor">
    <cofactor evidence="1">
        <name>Mn(2+)</name>
        <dbReference type="ChEBI" id="CHEBI:29035"/>
    </cofactor>
</comment>
<feature type="domain" description="Nudix hydrolase" evidence="7">
    <location>
        <begin position="67"/>
        <end position="199"/>
    </location>
</feature>
<keyword evidence="6" id="KW-0464">Manganese</keyword>
<evidence type="ECO:0000256" key="1">
    <source>
        <dbReference type="ARBA" id="ARBA00001936"/>
    </source>
</evidence>
<dbReference type="EMBL" id="FLUO01000001">
    <property type="protein sequence ID" value="SBW03964.1"/>
    <property type="molecule type" value="Genomic_DNA"/>
</dbReference>
<comment type="cofactor">
    <cofactor evidence="2">
        <name>Mg(2+)</name>
        <dbReference type="ChEBI" id="CHEBI:18420"/>
    </cofactor>
</comment>
<name>A0A212JWW2_9PROT</name>
<evidence type="ECO:0000256" key="5">
    <source>
        <dbReference type="ARBA" id="ARBA00022842"/>
    </source>
</evidence>
<organism evidence="8">
    <name type="scientific">uncultured Alphaproteobacteria bacterium</name>
    <dbReference type="NCBI Taxonomy" id="91750"/>
    <lineage>
        <taxon>Bacteria</taxon>
        <taxon>Pseudomonadati</taxon>
        <taxon>Pseudomonadota</taxon>
        <taxon>Alphaproteobacteria</taxon>
        <taxon>environmental samples</taxon>
    </lineage>
</organism>
<dbReference type="Pfam" id="PF00293">
    <property type="entry name" value="NUDIX"/>
    <property type="match status" value="1"/>
</dbReference>
<evidence type="ECO:0000259" key="7">
    <source>
        <dbReference type="PROSITE" id="PS51462"/>
    </source>
</evidence>
<keyword evidence="3" id="KW-0479">Metal-binding</keyword>
<dbReference type="PROSITE" id="PS51462">
    <property type="entry name" value="NUDIX"/>
    <property type="match status" value="1"/>
</dbReference>
<dbReference type="SUPFAM" id="SSF55811">
    <property type="entry name" value="Nudix"/>
    <property type="match status" value="1"/>
</dbReference>
<accession>A0A212JWW2</accession>
<keyword evidence="4" id="KW-0378">Hydrolase</keyword>
<dbReference type="GO" id="GO:0010945">
    <property type="term" value="F:coenzyme A diphosphatase activity"/>
    <property type="evidence" value="ECO:0007669"/>
    <property type="project" value="InterPro"/>
</dbReference>
<dbReference type="InterPro" id="IPR045121">
    <property type="entry name" value="CoAse"/>
</dbReference>
<evidence type="ECO:0000256" key="4">
    <source>
        <dbReference type="ARBA" id="ARBA00022801"/>
    </source>
</evidence>
<dbReference type="Gene3D" id="3.90.79.10">
    <property type="entry name" value="Nucleoside Triphosphate Pyrophosphohydrolase"/>
    <property type="match status" value="1"/>
</dbReference>
<evidence type="ECO:0000256" key="6">
    <source>
        <dbReference type="ARBA" id="ARBA00023211"/>
    </source>
</evidence>
<dbReference type="PANTHER" id="PTHR12992">
    <property type="entry name" value="NUDIX HYDROLASE"/>
    <property type="match status" value="1"/>
</dbReference>
<dbReference type="GO" id="GO:0046872">
    <property type="term" value="F:metal ion binding"/>
    <property type="evidence" value="ECO:0007669"/>
    <property type="project" value="UniProtKB-KW"/>
</dbReference>
<sequence>MEQSAVLRARRNGVADLSVAAIRAKLAALGPSPTLSDIGISDALVAEAEVLSAAPGRESWRPSLDATRPAGVLVPLVARAGALNVLLTRRTDHLHHHAGQISFPGGRKEESDATIEATALREAREEIGLDARLVTVLGVLPQYVTLTRFAITPVVGLVTPPFDLKPDPFEVADIFEVPLAHLVDPAHHERHFREENGRRRGFYAIPYGERFIWGATAGILVNFAALLAGHG</sequence>
<protein>
    <recommendedName>
        <fullName evidence="7">Nudix hydrolase domain-containing protein</fullName>
    </recommendedName>
</protein>
<dbReference type="CDD" id="cd03426">
    <property type="entry name" value="NUDIX_CoAse_Nudt7"/>
    <property type="match status" value="1"/>
</dbReference>